<comment type="caution">
    <text evidence="2">The sequence shown here is derived from an EMBL/GenBank/DDBJ whole genome shotgun (WGS) entry which is preliminary data.</text>
</comment>
<dbReference type="STRING" id="29655.A0A0K9P9K7"/>
<dbReference type="PANTHER" id="PTHR47812">
    <property type="entry name" value="SMR (SMALL MUTS RELATED) DOMAIN-CONTAINING PROTEIN"/>
    <property type="match status" value="1"/>
</dbReference>
<dbReference type="EMBL" id="LFYR01001095">
    <property type="protein sequence ID" value="KMZ64875.1"/>
    <property type="molecule type" value="Genomic_DNA"/>
</dbReference>
<dbReference type="SMART" id="SM00463">
    <property type="entry name" value="SMR"/>
    <property type="match status" value="1"/>
</dbReference>
<evidence type="ECO:0000313" key="2">
    <source>
        <dbReference type="EMBL" id="KMZ64875.1"/>
    </source>
</evidence>
<dbReference type="PROSITE" id="PS50828">
    <property type="entry name" value="SMR"/>
    <property type="match status" value="1"/>
</dbReference>
<keyword evidence="3" id="KW-1185">Reference proteome</keyword>
<accession>A0A0K9P9K7</accession>
<dbReference type="InterPro" id="IPR002625">
    <property type="entry name" value="Smr_dom"/>
</dbReference>
<reference evidence="3" key="1">
    <citation type="journal article" date="2016" name="Nature">
        <title>The genome of the seagrass Zostera marina reveals angiosperm adaptation to the sea.</title>
        <authorList>
            <person name="Olsen J.L."/>
            <person name="Rouze P."/>
            <person name="Verhelst B."/>
            <person name="Lin Y.-C."/>
            <person name="Bayer T."/>
            <person name="Collen J."/>
            <person name="Dattolo E."/>
            <person name="De Paoli E."/>
            <person name="Dittami S."/>
            <person name="Maumus F."/>
            <person name="Michel G."/>
            <person name="Kersting A."/>
            <person name="Lauritano C."/>
            <person name="Lohaus R."/>
            <person name="Toepel M."/>
            <person name="Tonon T."/>
            <person name="Vanneste K."/>
            <person name="Amirebrahimi M."/>
            <person name="Brakel J."/>
            <person name="Bostroem C."/>
            <person name="Chovatia M."/>
            <person name="Grimwood J."/>
            <person name="Jenkins J.W."/>
            <person name="Jueterbock A."/>
            <person name="Mraz A."/>
            <person name="Stam W.T."/>
            <person name="Tice H."/>
            <person name="Bornberg-Bauer E."/>
            <person name="Green P.J."/>
            <person name="Pearson G.A."/>
            <person name="Procaccini G."/>
            <person name="Duarte C.M."/>
            <person name="Schmutz J."/>
            <person name="Reusch T.B.H."/>
            <person name="Van de Peer Y."/>
        </authorList>
    </citation>
    <scope>NUCLEOTIDE SEQUENCE [LARGE SCALE GENOMIC DNA]</scope>
    <source>
        <strain evidence="3">cv. Finnish</strain>
    </source>
</reference>
<dbReference type="Gene3D" id="3.30.1370.110">
    <property type="match status" value="1"/>
</dbReference>
<dbReference type="AlphaFoldDB" id="A0A0K9P9K7"/>
<name>A0A0K9P9K7_ZOSMR</name>
<dbReference type="InterPro" id="IPR036063">
    <property type="entry name" value="Smr_dom_sf"/>
</dbReference>
<dbReference type="Pfam" id="PF01713">
    <property type="entry name" value="Smr"/>
    <property type="match status" value="1"/>
</dbReference>
<dbReference type="PANTHER" id="PTHR47812:SF2">
    <property type="entry name" value="SMR (SMALL MUTS RELATED) DOMAIN-CONTAINING PROTEIN"/>
    <property type="match status" value="1"/>
</dbReference>
<evidence type="ECO:0000259" key="1">
    <source>
        <dbReference type="PROSITE" id="PS50828"/>
    </source>
</evidence>
<evidence type="ECO:0000313" key="3">
    <source>
        <dbReference type="Proteomes" id="UP000036987"/>
    </source>
</evidence>
<gene>
    <name evidence="2" type="ORF">ZOSMA_347G00030</name>
</gene>
<feature type="domain" description="Smr" evidence="1">
    <location>
        <begin position="62"/>
        <end position="144"/>
    </location>
</feature>
<organism evidence="2 3">
    <name type="scientific">Zostera marina</name>
    <name type="common">Eelgrass</name>
    <dbReference type="NCBI Taxonomy" id="29655"/>
    <lineage>
        <taxon>Eukaryota</taxon>
        <taxon>Viridiplantae</taxon>
        <taxon>Streptophyta</taxon>
        <taxon>Embryophyta</taxon>
        <taxon>Tracheophyta</taxon>
        <taxon>Spermatophyta</taxon>
        <taxon>Magnoliopsida</taxon>
        <taxon>Liliopsida</taxon>
        <taxon>Zosteraceae</taxon>
        <taxon>Zostera</taxon>
    </lineage>
</organism>
<sequence length="147" mass="17283">MYRIASYYSKMASIFFFRSEHFLASQHSSKAREKWKLVEEMNAVAAEKIFLNLNHNNDIWKIDLHGLHAREAVSKLQEHLLKIELDKKFNITRPKSRQLCVITGKGKHSPKGKAILPKTIKDFLIEKKYQFDDTIPGLYYVIPKFHH</sequence>
<proteinExistence type="predicted"/>
<dbReference type="OrthoDB" id="3231855at2759"/>
<dbReference type="Proteomes" id="UP000036987">
    <property type="component" value="Unassembled WGS sequence"/>
</dbReference>
<dbReference type="SUPFAM" id="SSF160443">
    <property type="entry name" value="SMR domain-like"/>
    <property type="match status" value="1"/>
</dbReference>
<protein>
    <recommendedName>
        <fullName evidence="1">Smr domain-containing protein</fullName>
    </recommendedName>
</protein>